<protein>
    <recommendedName>
        <fullName evidence="3">Ig-like domain-containing protein</fullName>
    </recommendedName>
</protein>
<dbReference type="InterPro" id="IPR036179">
    <property type="entry name" value="Ig-like_dom_sf"/>
</dbReference>
<accession>A0AAV4XI35</accession>
<gene>
    <name evidence="1" type="ORF">CEXT_328141</name>
</gene>
<keyword evidence="2" id="KW-1185">Reference proteome</keyword>
<evidence type="ECO:0008006" key="3">
    <source>
        <dbReference type="Google" id="ProtNLM"/>
    </source>
</evidence>
<dbReference type="AlphaFoldDB" id="A0AAV4XI35"/>
<proteinExistence type="predicted"/>
<organism evidence="1 2">
    <name type="scientific">Caerostris extrusa</name>
    <name type="common">Bark spider</name>
    <name type="synonym">Caerostris bankana</name>
    <dbReference type="NCBI Taxonomy" id="172846"/>
    <lineage>
        <taxon>Eukaryota</taxon>
        <taxon>Metazoa</taxon>
        <taxon>Ecdysozoa</taxon>
        <taxon>Arthropoda</taxon>
        <taxon>Chelicerata</taxon>
        <taxon>Arachnida</taxon>
        <taxon>Araneae</taxon>
        <taxon>Araneomorphae</taxon>
        <taxon>Entelegynae</taxon>
        <taxon>Araneoidea</taxon>
        <taxon>Araneidae</taxon>
        <taxon>Caerostris</taxon>
    </lineage>
</organism>
<comment type="caution">
    <text evidence="1">The sequence shown here is derived from an EMBL/GenBank/DDBJ whole genome shotgun (WGS) entry which is preliminary data.</text>
</comment>
<dbReference type="InterPro" id="IPR013783">
    <property type="entry name" value="Ig-like_fold"/>
</dbReference>
<name>A0AAV4XI35_CAEEX</name>
<evidence type="ECO:0000313" key="2">
    <source>
        <dbReference type="Proteomes" id="UP001054945"/>
    </source>
</evidence>
<reference evidence="1 2" key="1">
    <citation type="submission" date="2021-06" db="EMBL/GenBank/DDBJ databases">
        <title>Caerostris extrusa draft genome.</title>
        <authorList>
            <person name="Kono N."/>
            <person name="Arakawa K."/>
        </authorList>
    </citation>
    <scope>NUCLEOTIDE SEQUENCE [LARGE SCALE GENOMIC DNA]</scope>
</reference>
<dbReference type="Gene3D" id="2.60.40.10">
    <property type="entry name" value="Immunoglobulins"/>
    <property type="match status" value="1"/>
</dbReference>
<sequence>MHNTKASVRLKPVFPSPTEFLPQRLLSKRRIPHWCKGEVGVGERVDSSDALYEGAELTIIKVSRLNMGTYLCVANNGIPPTAVKKTMLHVHSYERSN</sequence>
<dbReference type="Proteomes" id="UP001054945">
    <property type="component" value="Unassembled WGS sequence"/>
</dbReference>
<dbReference type="SUPFAM" id="SSF48726">
    <property type="entry name" value="Immunoglobulin"/>
    <property type="match status" value="1"/>
</dbReference>
<evidence type="ECO:0000313" key="1">
    <source>
        <dbReference type="EMBL" id="GIY94329.1"/>
    </source>
</evidence>
<dbReference type="EMBL" id="BPLR01000375">
    <property type="protein sequence ID" value="GIY94329.1"/>
    <property type="molecule type" value="Genomic_DNA"/>
</dbReference>